<feature type="region of interest" description="Disordered" evidence="1">
    <location>
        <begin position="26"/>
        <end position="78"/>
    </location>
</feature>
<accession>A0AAW5JRY6</accession>
<dbReference type="Proteomes" id="UP001204562">
    <property type="component" value="Unassembled WGS sequence"/>
</dbReference>
<sequence length="182" mass="18849">MADDFTEQLNAVLGNPEAMGQIMSIARALTGDGNAAPPQAPPPQAPPPPPAEPEPLQAAPPALPPQAPQSAAPDLSGMLNRLGGLLNGGSGGGALQNGGGNPLSALADLDPRLIQMGMRLISEYNSPADDKTALLAALRPFVKEERFAKVDRAIQAARLARVVRAALRMFRESKEGGEGEHV</sequence>
<feature type="compositionally biased region" description="Low complexity" evidence="1">
    <location>
        <begin position="68"/>
        <end position="78"/>
    </location>
</feature>
<protein>
    <recommendedName>
        <fullName evidence="4">Collagen alpha-1(I) chain (Alpha-1 type I collagen)</fullName>
    </recommendedName>
</protein>
<dbReference type="EMBL" id="JANFYS010000011">
    <property type="protein sequence ID" value="MCQ4770164.1"/>
    <property type="molecule type" value="Genomic_DNA"/>
</dbReference>
<dbReference type="RefSeq" id="WP_256303677.1">
    <property type="nucleotide sequence ID" value="NZ_JANFYS010000011.1"/>
</dbReference>
<reference evidence="2" key="1">
    <citation type="submission" date="2022-06" db="EMBL/GenBank/DDBJ databases">
        <title>Isolation of gut microbiota from human fecal samples.</title>
        <authorList>
            <person name="Pamer E.G."/>
            <person name="Barat B."/>
            <person name="Waligurski E."/>
            <person name="Medina S."/>
            <person name="Paddock L."/>
            <person name="Mostad J."/>
        </authorList>
    </citation>
    <scope>NUCLEOTIDE SEQUENCE</scope>
    <source>
        <strain evidence="2">DFI.9.91</strain>
    </source>
</reference>
<comment type="caution">
    <text evidence="2">The sequence shown here is derived from an EMBL/GenBank/DDBJ whole genome shotgun (WGS) entry which is preliminary data.</text>
</comment>
<evidence type="ECO:0000313" key="3">
    <source>
        <dbReference type="Proteomes" id="UP001204562"/>
    </source>
</evidence>
<evidence type="ECO:0000313" key="2">
    <source>
        <dbReference type="EMBL" id="MCQ4770164.1"/>
    </source>
</evidence>
<feature type="compositionally biased region" description="Pro residues" evidence="1">
    <location>
        <begin position="38"/>
        <end position="53"/>
    </location>
</feature>
<organism evidence="2 3">
    <name type="scientific">Intestinimonas massiliensis</name>
    <name type="common">ex Afouda et al. 2020</name>
    <dbReference type="NCBI Taxonomy" id="1673721"/>
    <lineage>
        <taxon>Bacteria</taxon>
        <taxon>Bacillati</taxon>
        <taxon>Bacillota</taxon>
        <taxon>Clostridia</taxon>
        <taxon>Eubacteriales</taxon>
        <taxon>Intestinimonas</taxon>
    </lineage>
</organism>
<evidence type="ECO:0008006" key="4">
    <source>
        <dbReference type="Google" id="ProtNLM"/>
    </source>
</evidence>
<gene>
    <name evidence="2" type="ORF">NE579_06745</name>
</gene>
<evidence type="ECO:0000256" key="1">
    <source>
        <dbReference type="SAM" id="MobiDB-lite"/>
    </source>
</evidence>
<proteinExistence type="predicted"/>
<dbReference type="AlphaFoldDB" id="A0AAW5JRY6"/>
<name>A0AAW5JRY6_9FIRM</name>